<dbReference type="Proteomes" id="UP001258017">
    <property type="component" value="Unassembled WGS sequence"/>
</dbReference>
<comment type="caution">
    <text evidence="3">The sequence shown here is derived from an EMBL/GenBank/DDBJ whole genome shotgun (WGS) entry which is preliminary data.</text>
</comment>
<dbReference type="AlphaFoldDB" id="A0AAD9RGD6"/>
<protein>
    <submittedName>
        <fullName evidence="3">Uncharacterized protein</fullName>
    </submittedName>
</protein>
<gene>
    <name evidence="3" type="ORF">KPH14_010911</name>
</gene>
<evidence type="ECO:0000256" key="2">
    <source>
        <dbReference type="SAM" id="MobiDB-lite"/>
    </source>
</evidence>
<name>A0AAD9RGD6_9HYME</name>
<evidence type="ECO:0000256" key="1">
    <source>
        <dbReference type="SAM" id="Coils"/>
    </source>
</evidence>
<feature type="region of interest" description="Disordered" evidence="2">
    <location>
        <begin position="207"/>
        <end position="297"/>
    </location>
</feature>
<sequence length="297" mass="33638">MAEKRTTRQTVSTEAELTLVQERLAAKEAQLKDQAVAIQRESARLQEQSKQIRQEQENLEKSRREEIPALEQIMVDWRAEINPLKDAVGQILQLQSRLDDLQKRSREPSIRMEGDIDSQDPAVVEALERPVAATRPENPLALRLKDALESVPRYDGYRIPIYQFTRACERARDMISPASEAALVNLIINKLQGHAFQAVEDTDISTTRALSTSSSDSEDHTEPPLARVRNPDTTQPPTLRNRPKERVRNPATTPRRITKDGNSDGTTLPEALQREETPLEEEENRNSPPHDDSDTES</sequence>
<dbReference type="EMBL" id="JAIFRP010000166">
    <property type="protein sequence ID" value="KAK2578798.1"/>
    <property type="molecule type" value="Genomic_DNA"/>
</dbReference>
<keyword evidence="1" id="KW-0175">Coiled coil</keyword>
<reference evidence="3" key="2">
    <citation type="journal article" date="2023" name="Commun. Biol.">
        <title>Intrasexual cuticular hydrocarbon dimorphism in a wasp sheds light on hydrocarbon biosynthesis genes in Hymenoptera.</title>
        <authorList>
            <person name="Moris V.C."/>
            <person name="Podsiadlowski L."/>
            <person name="Martin S."/>
            <person name="Oeyen J.P."/>
            <person name="Donath A."/>
            <person name="Petersen M."/>
            <person name="Wilbrandt J."/>
            <person name="Misof B."/>
            <person name="Liedtke D."/>
            <person name="Thamm M."/>
            <person name="Scheiner R."/>
            <person name="Schmitt T."/>
            <person name="Niehuis O."/>
        </authorList>
    </citation>
    <scope>NUCLEOTIDE SEQUENCE</scope>
    <source>
        <strain evidence="3">GBR_01_08_01A</strain>
    </source>
</reference>
<organism evidence="3 4">
    <name type="scientific">Odynerus spinipes</name>
    <dbReference type="NCBI Taxonomy" id="1348599"/>
    <lineage>
        <taxon>Eukaryota</taxon>
        <taxon>Metazoa</taxon>
        <taxon>Ecdysozoa</taxon>
        <taxon>Arthropoda</taxon>
        <taxon>Hexapoda</taxon>
        <taxon>Insecta</taxon>
        <taxon>Pterygota</taxon>
        <taxon>Neoptera</taxon>
        <taxon>Endopterygota</taxon>
        <taxon>Hymenoptera</taxon>
        <taxon>Apocrita</taxon>
        <taxon>Aculeata</taxon>
        <taxon>Vespoidea</taxon>
        <taxon>Vespidae</taxon>
        <taxon>Eumeninae</taxon>
        <taxon>Odynerus</taxon>
    </lineage>
</organism>
<feature type="coiled-coil region" evidence="1">
    <location>
        <begin position="21"/>
        <end position="104"/>
    </location>
</feature>
<reference evidence="3" key="1">
    <citation type="submission" date="2021-08" db="EMBL/GenBank/DDBJ databases">
        <authorList>
            <person name="Misof B."/>
            <person name="Oliver O."/>
            <person name="Podsiadlowski L."/>
            <person name="Donath A."/>
            <person name="Peters R."/>
            <person name="Mayer C."/>
            <person name="Rust J."/>
            <person name="Gunkel S."/>
            <person name="Lesny P."/>
            <person name="Martin S."/>
            <person name="Oeyen J.P."/>
            <person name="Petersen M."/>
            <person name="Panagiotis P."/>
            <person name="Wilbrandt J."/>
            <person name="Tanja T."/>
        </authorList>
    </citation>
    <scope>NUCLEOTIDE SEQUENCE</scope>
    <source>
        <strain evidence="3">GBR_01_08_01A</strain>
        <tissue evidence="3">Thorax + abdomen</tissue>
    </source>
</reference>
<feature type="compositionally biased region" description="Basic and acidic residues" evidence="2">
    <location>
        <begin position="284"/>
        <end position="297"/>
    </location>
</feature>
<keyword evidence="4" id="KW-1185">Reference proteome</keyword>
<feature type="non-terminal residue" evidence="3">
    <location>
        <position position="1"/>
    </location>
</feature>
<evidence type="ECO:0000313" key="4">
    <source>
        <dbReference type="Proteomes" id="UP001258017"/>
    </source>
</evidence>
<accession>A0AAD9RGD6</accession>
<proteinExistence type="predicted"/>
<evidence type="ECO:0000313" key="3">
    <source>
        <dbReference type="EMBL" id="KAK2578798.1"/>
    </source>
</evidence>